<proteinExistence type="predicted"/>
<evidence type="ECO:0000256" key="2">
    <source>
        <dbReference type="SAM" id="MobiDB-lite"/>
    </source>
</evidence>
<dbReference type="Proteomes" id="UP000315252">
    <property type="component" value="Unassembled WGS sequence"/>
</dbReference>
<feature type="region of interest" description="Disordered" evidence="2">
    <location>
        <begin position="194"/>
        <end position="273"/>
    </location>
</feature>
<dbReference type="InterPro" id="IPR019734">
    <property type="entry name" value="TPR_rpt"/>
</dbReference>
<dbReference type="SMART" id="SM00028">
    <property type="entry name" value="TPR"/>
    <property type="match status" value="3"/>
</dbReference>
<keyword evidence="3" id="KW-0732">Signal</keyword>
<feature type="compositionally biased region" description="Polar residues" evidence="2">
    <location>
        <begin position="359"/>
        <end position="371"/>
    </location>
</feature>
<gene>
    <name evidence="4" type="ORF">FKG95_16365</name>
</gene>
<evidence type="ECO:0000256" key="3">
    <source>
        <dbReference type="SAM" id="SignalP"/>
    </source>
</evidence>
<name>A0A545TPS8_9PROT</name>
<dbReference type="EMBL" id="VHSH01000005">
    <property type="protein sequence ID" value="TQV79230.1"/>
    <property type="molecule type" value="Genomic_DNA"/>
</dbReference>
<feature type="signal peptide" evidence="3">
    <location>
        <begin position="1"/>
        <end position="28"/>
    </location>
</feature>
<evidence type="ECO:0000313" key="5">
    <source>
        <dbReference type="Proteomes" id="UP000315252"/>
    </source>
</evidence>
<protein>
    <submittedName>
        <fullName evidence="4">Tetratricopeptide repeat protein</fullName>
    </submittedName>
</protein>
<organism evidence="4 5">
    <name type="scientific">Denitrobaculum tricleocarpae</name>
    <dbReference type="NCBI Taxonomy" id="2591009"/>
    <lineage>
        <taxon>Bacteria</taxon>
        <taxon>Pseudomonadati</taxon>
        <taxon>Pseudomonadota</taxon>
        <taxon>Alphaproteobacteria</taxon>
        <taxon>Rhodospirillales</taxon>
        <taxon>Rhodospirillaceae</taxon>
        <taxon>Denitrobaculum</taxon>
    </lineage>
</organism>
<reference evidence="4 5" key="1">
    <citation type="submission" date="2019-06" db="EMBL/GenBank/DDBJ databases">
        <title>Whole genome sequence for Rhodospirillaceae sp. R148.</title>
        <authorList>
            <person name="Wang G."/>
        </authorList>
    </citation>
    <scope>NUCLEOTIDE SEQUENCE [LARGE SCALE GENOMIC DNA]</scope>
    <source>
        <strain evidence="4 5">R148</strain>
    </source>
</reference>
<accession>A0A545TPS8</accession>
<dbReference type="OrthoDB" id="5769175at2"/>
<feature type="repeat" description="TPR" evidence="1">
    <location>
        <begin position="144"/>
        <end position="177"/>
    </location>
</feature>
<keyword evidence="1" id="KW-0802">TPR repeat</keyword>
<feature type="repeat" description="TPR" evidence="1">
    <location>
        <begin position="76"/>
        <end position="109"/>
    </location>
</feature>
<dbReference type="PROSITE" id="PS50005">
    <property type="entry name" value="TPR"/>
    <property type="match status" value="3"/>
</dbReference>
<dbReference type="RefSeq" id="WP_142897454.1">
    <property type="nucleotide sequence ID" value="NZ_ML660056.1"/>
</dbReference>
<feature type="repeat" description="TPR" evidence="1">
    <location>
        <begin position="110"/>
        <end position="143"/>
    </location>
</feature>
<keyword evidence="5" id="KW-1185">Reference proteome</keyword>
<dbReference type="PANTHER" id="PTHR12558">
    <property type="entry name" value="CELL DIVISION CYCLE 16,23,27"/>
    <property type="match status" value="1"/>
</dbReference>
<feature type="region of interest" description="Disordered" evidence="2">
    <location>
        <begin position="340"/>
        <end position="376"/>
    </location>
</feature>
<comment type="caution">
    <text evidence="4">The sequence shown here is derived from an EMBL/GenBank/DDBJ whole genome shotgun (WGS) entry which is preliminary data.</text>
</comment>
<sequence length="735" mass="77150">MMGSEFPIKTAAKTILTGTALLFLGACASVPVTSDREQQVGSAQILSICEKLAKSNDTRIAIGLCEKAHIDDPDNPLPLLILGDMLQQQGALAQAGRAYGMAIDLDPENVEAHYGLGKVFLARNQYELATEQFEVARELNARDHRLYNALGVVLDNLGDHVAAQEHYRIGLELAPNNRALMKNLTLSRRLDNSVTTPAIGPQFEVVPSPASTPGNTPNGGGGPAVAPRSTPQQRQDPGAPAGRLGHEPLAYAPNTPPQKDPYLPETKSVAAQTSTRQFAVTARHSPSEAGLTGADVIGPNEFPVTIQARRTPPSVAQTRSIPQVATTAEREQEKRLLIAQSEAIDPLPAGEVRPAGTGKSPTAGSEASGSEPTGLKTEKSSLAYFPIVAPAHNQPGTIAQNSSAQNSSAQIDVQPVIEASPENSREGLAVLHPALNSIRVTAAPLPAPKAPVTDAAVAAGPKILAAGLKAEIVASEPLAAATVAPQPLQMAALPQDPIGAQSLQPKERIRAIPAKTLVPTSLAEVLTAETSASALTLDLDPAADAAVKSAAKSGAELAANPAANPAVVVESPSAPKSKLALGANRFGVERPEKAVAAARPSDAAKVKSLPRVPRHRFGREHEDDHETRHVEGEFWDLVDVVNPMQHIPVVASIYRDVTEDEIKPAAKIAGGTLFGGVLGFASSIFDSVVEEASGQDMTQTAVSALSQDQDDDARHVAALRREKAETERLLQESRR</sequence>
<dbReference type="Pfam" id="PF13181">
    <property type="entry name" value="TPR_8"/>
    <property type="match status" value="1"/>
</dbReference>
<dbReference type="InterPro" id="IPR011990">
    <property type="entry name" value="TPR-like_helical_dom_sf"/>
</dbReference>
<dbReference type="Gene3D" id="1.25.40.10">
    <property type="entry name" value="Tetratricopeptide repeat domain"/>
    <property type="match status" value="1"/>
</dbReference>
<dbReference type="AlphaFoldDB" id="A0A545TPS8"/>
<evidence type="ECO:0000313" key="4">
    <source>
        <dbReference type="EMBL" id="TQV79230.1"/>
    </source>
</evidence>
<dbReference type="PANTHER" id="PTHR12558:SF13">
    <property type="entry name" value="CELL DIVISION CYCLE PROTEIN 27 HOMOLOG"/>
    <property type="match status" value="1"/>
</dbReference>
<dbReference type="Pfam" id="PF13414">
    <property type="entry name" value="TPR_11"/>
    <property type="match status" value="1"/>
</dbReference>
<evidence type="ECO:0000256" key="1">
    <source>
        <dbReference type="PROSITE-ProRule" id="PRU00339"/>
    </source>
</evidence>
<feature type="chain" id="PRO_5022051964" evidence="3">
    <location>
        <begin position="29"/>
        <end position="735"/>
    </location>
</feature>
<dbReference type="SUPFAM" id="SSF48452">
    <property type="entry name" value="TPR-like"/>
    <property type="match status" value="1"/>
</dbReference>